<evidence type="ECO:0000256" key="2">
    <source>
        <dbReference type="SAM" id="MobiDB-lite"/>
    </source>
</evidence>
<dbReference type="AlphaFoldDB" id="A0A5N6VEE6"/>
<proteinExistence type="inferred from homology"/>
<evidence type="ECO:0000313" key="3">
    <source>
        <dbReference type="EMBL" id="KAE8306536.1"/>
    </source>
</evidence>
<dbReference type="Gene3D" id="2.40.160.200">
    <property type="entry name" value="LURP1-related"/>
    <property type="match status" value="1"/>
</dbReference>
<accession>A0A5N6VEE6</accession>
<feature type="region of interest" description="Disordered" evidence="2">
    <location>
        <begin position="1"/>
        <end position="24"/>
    </location>
</feature>
<comment type="similarity">
    <text evidence="1">Belongs to the LOR family.</text>
</comment>
<dbReference type="SUPFAM" id="SSF54518">
    <property type="entry name" value="Tubby C-terminal domain-like"/>
    <property type="match status" value="1"/>
</dbReference>
<dbReference type="InterPro" id="IPR007612">
    <property type="entry name" value="LOR"/>
</dbReference>
<evidence type="ECO:0000313" key="4">
    <source>
        <dbReference type="Proteomes" id="UP000325433"/>
    </source>
</evidence>
<dbReference type="Proteomes" id="UP000325433">
    <property type="component" value="Unassembled WGS sequence"/>
</dbReference>
<keyword evidence="4" id="KW-1185">Reference proteome</keyword>
<reference evidence="4" key="1">
    <citation type="submission" date="2019-04" db="EMBL/GenBank/DDBJ databases">
        <title>Friends and foes A comparative genomics studyof 23 Aspergillus species from section Flavi.</title>
        <authorList>
            <consortium name="DOE Joint Genome Institute"/>
            <person name="Kjaerbolling I."/>
            <person name="Vesth T."/>
            <person name="Frisvad J.C."/>
            <person name="Nybo J.L."/>
            <person name="Theobald S."/>
            <person name="Kildgaard S."/>
            <person name="Isbrandt T."/>
            <person name="Kuo A."/>
            <person name="Sato A."/>
            <person name="Lyhne E.K."/>
            <person name="Kogle M.E."/>
            <person name="Wiebenga A."/>
            <person name="Kun R.S."/>
            <person name="Lubbers R.J."/>
            <person name="Makela M.R."/>
            <person name="Barry K."/>
            <person name="Chovatia M."/>
            <person name="Clum A."/>
            <person name="Daum C."/>
            <person name="Haridas S."/>
            <person name="He G."/>
            <person name="LaButti K."/>
            <person name="Lipzen A."/>
            <person name="Mondo S."/>
            <person name="Riley R."/>
            <person name="Salamov A."/>
            <person name="Simmons B.A."/>
            <person name="Magnuson J.K."/>
            <person name="Henrissat B."/>
            <person name="Mortensen U.H."/>
            <person name="Larsen T.O."/>
            <person name="Devries R.P."/>
            <person name="Grigoriev I.V."/>
            <person name="Machida M."/>
            <person name="Baker S.E."/>
            <person name="Andersen M.R."/>
        </authorList>
    </citation>
    <scope>NUCLEOTIDE SEQUENCE [LARGE SCALE GENOMIC DNA]</scope>
    <source>
        <strain evidence="4">CBS 130015</strain>
    </source>
</reference>
<dbReference type="InterPro" id="IPR038595">
    <property type="entry name" value="LOR_sf"/>
</dbReference>
<feature type="compositionally biased region" description="Basic and acidic residues" evidence="2">
    <location>
        <begin position="1"/>
        <end position="14"/>
    </location>
</feature>
<dbReference type="InterPro" id="IPR025659">
    <property type="entry name" value="Tubby-like_C"/>
</dbReference>
<gene>
    <name evidence="3" type="ORF">BDV41DRAFT_558158</name>
</gene>
<evidence type="ECO:0000256" key="1">
    <source>
        <dbReference type="ARBA" id="ARBA00005437"/>
    </source>
</evidence>
<dbReference type="Pfam" id="PF04525">
    <property type="entry name" value="LOR"/>
    <property type="match status" value="1"/>
</dbReference>
<organism evidence="3 4">
    <name type="scientific">Aspergillus transmontanensis</name>
    <dbReference type="NCBI Taxonomy" id="1034304"/>
    <lineage>
        <taxon>Eukaryota</taxon>
        <taxon>Fungi</taxon>
        <taxon>Dikarya</taxon>
        <taxon>Ascomycota</taxon>
        <taxon>Pezizomycotina</taxon>
        <taxon>Eurotiomycetes</taxon>
        <taxon>Eurotiomycetidae</taxon>
        <taxon>Eurotiales</taxon>
        <taxon>Aspergillaceae</taxon>
        <taxon>Aspergillus</taxon>
        <taxon>Aspergillus subgen. Circumdati</taxon>
    </lineage>
</organism>
<protein>
    <submittedName>
        <fullName evidence="3">Tubby C-terminal-like domain-containing protein</fullName>
    </submittedName>
</protein>
<dbReference type="EMBL" id="ML738445">
    <property type="protein sequence ID" value="KAE8306536.1"/>
    <property type="molecule type" value="Genomic_DNA"/>
</dbReference>
<sequence>MSKAYAEARMDHTPSSKPRKALKAPSRPLAILTNHITNTRKTLTLSPQGDAQSVSAYKITDEDGTALFTASGCKYTNRSCREFRDASGLPLFELHKKISLRNAWSVTLPGSDTADIATAALRLGFGGVGFGNFNVSFVNVAAVDVKSDEERRATLEIERHGRVLESFDVVDGDRRVAEVRESIQHNKKLALMSSSRRGYRPALDVTVMEGVDLSLVALIAIIASDSVFGSE</sequence>
<name>A0A5N6VEE6_9EURO</name>